<dbReference type="Pfam" id="PF13489">
    <property type="entry name" value="Methyltransf_23"/>
    <property type="match status" value="1"/>
</dbReference>
<gene>
    <name evidence="2" type="ORF">WCD58_16045</name>
</gene>
<dbReference type="Proteomes" id="UP001369736">
    <property type="component" value="Unassembled WGS sequence"/>
</dbReference>
<name>A0ABU8M5R9_9PSEU</name>
<reference evidence="2 3" key="1">
    <citation type="submission" date="2024-03" db="EMBL/GenBank/DDBJ databases">
        <title>Actinomycetospora sp. OC33-EN07, a novel actinomycete isolated from wild orchid (Aerides multiflora).</title>
        <authorList>
            <person name="Suriyachadkun C."/>
        </authorList>
    </citation>
    <scope>NUCLEOTIDE SEQUENCE [LARGE SCALE GENOMIC DNA]</scope>
    <source>
        <strain evidence="2 3">OC33-EN07</strain>
    </source>
</reference>
<keyword evidence="2" id="KW-0489">Methyltransferase</keyword>
<dbReference type="SUPFAM" id="SSF46785">
    <property type="entry name" value="Winged helix' DNA-binding domain"/>
    <property type="match status" value="1"/>
</dbReference>
<dbReference type="PANTHER" id="PTHR45128">
    <property type="entry name" value="METHYLTRANSFERASE TYPE 11"/>
    <property type="match status" value="1"/>
</dbReference>
<dbReference type="InterPro" id="IPR029063">
    <property type="entry name" value="SAM-dependent_MTases_sf"/>
</dbReference>
<keyword evidence="3" id="KW-1185">Reference proteome</keyword>
<proteinExistence type="predicted"/>
<accession>A0ABU8M5R9</accession>
<evidence type="ECO:0000259" key="1">
    <source>
        <dbReference type="Pfam" id="PF21320"/>
    </source>
</evidence>
<organism evidence="2 3">
    <name type="scientific">Actinomycetospora flava</name>
    <dbReference type="NCBI Taxonomy" id="3129232"/>
    <lineage>
        <taxon>Bacteria</taxon>
        <taxon>Bacillati</taxon>
        <taxon>Actinomycetota</taxon>
        <taxon>Actinomycetes</taxon>
        <taxon>Pseudonocardiales</taxon>
        <taxon>Pseudonocardiaceae</taxon>
        <taxon>Actinomycetospora</taxon>
    </lineage>
</organism>
<dbReference type="GO" id="GO:0032259">
    <property type="term" value="P:methylation"/>
    <property type="evidence" value="ECO:0007669"/>
    <property type="project" value="UniProtKB-KW"/>
</dbReference>
<dbReference type="RefSeq" id="WP_337704062.1">
    <property type="nucleotide sequence ID" value="NZ_JBBEGM010000006.1"/>
</dbReference>
<evidence type="ECO:0000313" key="3">
    <source>
        <dbReference type="Proteomes" id="UP001369736"/>
    </source>
</evidence>
<keyword evidence="2" id="KW-0808">Transferase</keyword>
<feature type="domain" description="S-adenosylmethionine-dependent methyltransferase Rv2258c-like winged HTH" evidence="1">
    <location>
        <begin position="31"/>
        <end position="101"/>
    </location>
</feature>
<dbReference type="InterPro" id="IPR036390">
    <property type="entry name" value="WH_DNA-bd_sf"/>
</dbReference>
<sequence>MTTLENRHTTEACGETVFGWILGMEHTTALYLGDRLGWWRSLAQDGPATAPELAARTGTAARYAREWLEYQAVSGMLTVDDPAAAPDARRFTLPAEHVPVLADLDDEAIMTPFARILVASLRRIDDLLEAYRTGGGVSWETFGDDAREGQAAQNRPLLRDALCRDHLPLLGDVDRALRAGGRVADVGLGEGWSAIGIARAYPAATVDGFDVDAASVEAARRNASCEGVADRVAVRHAGIETAEAGAYDLVCAFECVHDMPDPVGVLAAMRRAVAPGGTVLIMDEKVADAFAPDGDEVERLFYGFSLMCCLPDGLSTPGSAATGTVMRRDTLEAYAREAGFSTVEVLEELDAEIFRFYRLS</sequence>
<evidence type="ECO:0000313" key="2">
    <source>
        <dbReference type="EMBL" id="MEJ2862684.1"/>
    </source>
</evidence>
<dbReference type="InterPro" id="IPR053173">
    <property type="entry name" value="SAM-binding_MTase"/>
</dbReference>
<dbReference type="GO" id="GO:0008168">
    <property type="term" value="F:methyltransferase activity"/>
    <property type="evidence" value="ECO:0007669"/>
    <property type="project" value="UniProtKB-KW"/>
</dbReference>
<dbReference type="PANTHER" id="PTHR45128:SF2">
    <property type="entry name" value="METHYLTRANSFERASE DOMAIN-CONTAINING PROTEIN"/>
    <property type="match status" value="1"/>
</dbReference>
<dbReference type="CDD" id="cd02440">
    <property type="entry name" value="AdoMet_MTases"/>
    <property type="match status" value="1"/>
</dbReference>
<dbReference type="EMBL" id="JBBEGM010000006">
    <property type="protein sequence ID" value="MEJ2862684.1"/>
    <property type="molecule type" value="Genomic_DNA"/>
</dbReference>
<protein>
    <submittedName>
        <fullName evidence="2">Methyltransferase domain-containing protein</fullName>
    </submittedName>
</protein>
<dbReference type="Gene3D" id="3.40.50.150">
    <property type="entry name" value="Vaccinia Virus protein VP39"/>
    <property type="match status" value="1"/>
</dbReference>
<comment type="caution">
    <text evidence="2">The sequence shown here is derived from an EMBL/GenBank/DDBJ whole genome shotgun (WGS) entry which is preliminary data.</text>
</comment>
<dbReference type="SUPFAM" id="SSF53335">
    <property type="entry name" value="S-adenosyl-L-methionine-dependent methyltransferases"/>
    <property type="match status" value="1"/>
</dbReference>
<dbReference type="InterPro" id="IPR048711">
    <property type="entry name" value="WHD_Rv2258c"/>
</dbReference>
<dbReference type="Pfam" id="PF21320">
    <property type="entry name" value="WHD_Rv2258c"/>
    <property type="match status" value="1"/>
</dbReference>